<comment type="caution">
    <text evidence="2">The sequence shown here is derived from an EMBL/GenBank/DDBJ whole genome shotgun (WGS) entry which is preliminary data.</text>
</comment>
<feature type="region of interest" description="Disordered" evidence="1">
    <location>
        <begin position="1"/>
        <end position="27"/>
    </location>
</feature>
<gene>
    <name evidence="2" type="ORF">PoB_005152700</name>
</gene>
<proteinExistence type="predicted"/>
<evidence type="ECO:0000313" key="3">
    <source>
        <dbReference type="Proteomes" id="UP000735302"/>
    </source>
</evidence>
<evidence type="ECO:0000313" key="2">
    <source>
        <dbReference type="EMBL" id="GFO25022.1"/>
    </source>
</evidence>
<dbReference type="EMBL" id="BLXT01005682">
    <property type="protein sequence ID" value="GFO25022.1"/>
    <property type="molecule type" value="Genomic_DNA"/>
</dbReference>
<organism evidence="2 3">
    <name type="scientific">Plakobranchus ocellatus</name>
    <dbReference type="NCBI Taxonomy" id="259542"/>
    <lineage>
        <taxon>Eukaryota</taxon>
        <taxon>Metazoa</taxon>
        <taxon>Spiralia</taxon>
        <taxon>Lophotrochozoa</taxon>
        <taxon>Mollusca</taxon>
        <taxon>Gastropoda</taxon>
        <taxon>Heterobranchia</taxon>
        <taxon>Euthyneura</taxon>
        <taxon>Panpulmonata</taxon>
        <taxon>Sacoglossa</taxon>
        <taxon>Placobranchoidea</taxon>
        <taxon>Plakobranchidae</taxon>
        <taxon>Plakobranchus</taxon>
    </lineage>
</organism>
<accession>A0AAV4C166</accession>
<dbReference type="Proteomes" id="UP000735302">
    <property type="component" value="Unassembled WGS sequence"/>
</dbReference>
<evidence type="ECO:0000256" key="1">
    <source>
        <dbReference type="SAM" id="MobiDB-lite"/>
    </source>
</evidence>
<keyword evidence="3" id="KW-1185">Reference proteome</keyword>
<feature type="compositionally biased region" description="Basic and acidic residues" evidence="1">
    <location>
        <begin position="1"/>
        <end position="17"/>
    </location>
</feature>
<name>A0AAV4C166_9GAST</name>
<dbReference type="AlphaFoldDB" id="A0AAV4C166"/>
<protein>
    <submittedName>
        <fullName evidence="2">Uncharacterized protein</fullName>
    </submittedName>
</protein>
<reference evidence="2 3" key="1">
    <citation type="journal article" date="2021" name="Elife">
        <title>Chloroplast acquisition without the gene transfer in kleptoplastic sea slugs, Plakobranchus ocellatus.</title>
        <authorList>
            <person name="Maeda T."/>
            <person name="Takahashi S."/>
            <person name="Yoshida T."/>
            <person name="Shimamura S."/>
            <person name="Takaki Y."/>
            <person name="Nagai Y."/>
            <person name="Toyoda A."/>
            <person name="Suzuki Y."/>
            <person name="Arimoto A."/>
            <person name="Ishii H."/>
            <person name="Satoh N."/>
            <person name="Nishiyama T."/>
            <person name="Hasebe M."/>
            <person name="Maruyama T."/>
            <person name="Minagawa J."/>
            <person name="Obokata J."/>
            <person name="Shigenobu S."/>
        </authorList>
    </citation>
    <scope>NUCLEOTIDE SEQUENCE [LARGE SCALE GENOMIC DNA]</scope>
</reference>
<sequence length="186" mass="21174">MSFDNKATDVRPGRDTQKIASTLQQDESRSRLPVLSYNGTRVFPNMYIWTREVRPPVCPRPKGKGYIKTWPRIILPTVSPLNHKASLVHQINWLTNKDGTSKKRTNAARTADVRRGCKTQRIAPTLRQDESRSQLGVLSPKENRVFPNMYCWTRELVPPVWARSICDTQSIPSTITSRIASNVGFP</sequence>